<accession>A0A5B0MTE3</accession>
<protein>
    <submittedName>
        <fullName evidence="1">Uncharacterized protein</fullName>
    </submittedName>
</protein>
<dbReference type="Proteomes" id="UP000325313">
    <property type="component" value="Unassembled WGS sequence"/>
</dbReference>
<comment type="caution">
    <text evidence="1">The sequence shown here is derived from an EMBL/GenBank/DDBJ whole genome shotgun (WGS) entry which is preliminary data.</text>
</comment>
<gene>
    <name evidence="1" type="ORF">PGTUg99_026486</name>
</gene>
<reference evidence="1 2" key="1">
    <citation type="submission" date="2019-05" db="EMBL/GenBank/DDBJ databases">
        <title>Emergence of the Ug99 lineage of the wheat stem rust pathogen through somatic hybridization.</title>
        <authorList>
            <person name="Li F."/>
            <person name="Upadhyaya N.M."/>
            <person name="Sperschneider J."/>
            <person name="Matny O."/>
            <person name="Nguyen-Phuc H."/>
            <person name="Mago R."/>
            <person name="Raley C."/>
            <person name="Miller M.E."/>
            <person name="Silverstein K.A.T."/>
            <person name="Henningsen E."/>
            <person name="Hirsch C.D."/>
            <person name="Visser B."/>
            <person name="Pretorius Z.A."/>
            <person name="Steffenson B.J."/>
            <person name="Schwessinger B."/>
            <person name="Dodds P.N."/>
            <person name="Figueroa M."/>
        </authorList>
    </citation>
    <scope>NUCLEOTIDE SEQUENCE [LARGE SCALE GENOMIC DNA]</scope>
    <source>
        <strain evidence="1 2">Ug99</strain>
    </source>
</reference>
<dbReference type="EMBL" id="VDEP01000442">
    <property type="protein sequence ID" value="KAA1080245.1"/>
    <property type="molecule type" value="Genomic_DNA"/>
</dbReference>
<organism evidence="1 2">
    <name type="scientific">Puccinia graminis f. sp. tritici</name>
    <dbReference type="NCBI Taxonomy" id="56615"/>
    <lineage>
        <taxon>Eukaryota</taxon>
        <taxon>Fungi</taxon>
        <taxon>Dikarya</taxon>
        <taxon>Basidiomycota</taxon>
        <taxon>Pucciniomycotina</taxon>
        <taxon>Pucciniomycetes</taxon>
        <taxon>Pucciniales</taxon>
        <taxon>Pucciniaceae</taxon>
        <taxon>Puccinia</taxon>
    </lineage>
</organism>
<proteinExistence type="predicted"/>
<evidence type="ECO:0000313" key="1">
    <source>
        <dbReference type="EMBL" id="KAA1080245.1"/>
    </source>
</evidence>
<name>A0A5B0MTE3_PUCGR</name>
<evidence type="ECO:0000313" key="2">
    <source>
        <dbReference type="Proteomes" id="UP000325313"/>
    </source>
</evidence>
<dbReference type="AlphaFoldDB" id="A0A5B0MTE3"/>
<sequence>MYEFVTEHRTTSELATEDFDWQLAALCHCPKPQLASSSSSTGVPEFPSIQTQGSIFFESV</sequence>